<evidence type="ECO:0000256" key="7">
    <source>
        <dbReference type="SAM" id="Phobius"/>
    </source>
</evidence>
<dbReference type="InterPro" id="IPR005805">
    <property type="entry name" value="Rieske_Fe-S_prot_C"/>
</dbReference>
<proteinExistence type="predicted"/>
<dbReference type="InterPro" id="IPR036922">
    <property type="entry name" value="Rieske_2Fe-2S_sf"/>
</dbReference>
<feature type="transmembrane region" description="Helical" evidence="7">
    <location>
        <begin position="14"/>
        <end position="37"/>
    </location>
</feature>
<evidence type="ECO:0000313" key="9">
    <source>
        <dbReference type="EMBL" id="OUR93135.1"/>
    </source>
</evidence>
<dbReference type="PROSITE" id="PS51257">
    <property type="entry name" value="PROKAR_LIPOPROTEIN"/>
    <property type="match status" value="1"/>
</dbReference>
<evidence type="ECO:0000259" key="8">
    <source>
        <dbReference type="PROSITE" id="PS51296"/>
    </source>
</evidence>
<evidence type="ECO:0000313" key="10">
    <source>
        <dbReference type="Proteomes" id="UP000196531"/>
    </source>
</evidence>
<dbReference type="Gene3D" id="2.102.10.10">
    <property type="entry name" value="Rieske [2Fe-2S] iron-sulphur domain"/>
    <property type="match status" value="1"/>
</dbReference>
<protein>
    <submittedName>
        <fullName evidence="9">Rieske (2Fe-2S) protein</fullName>
    </submittedName>
</protein>
<dbReference type="InterPro" id="IPR014349">
    <property type="entry name" value="Rieske_Fe-S_prot"/>
</dbReference>
<feature type="domain" description="Rieske" evidence="8">
    <location>
        <begin position="74"/>
        <end position="144"/>
    </location>
</feature>
<dbReference type="PROSITE" id="PS51296">
    <property type="entry name" value="RIESKE"/>
    <property type="match status" value="1"/>
</dbReference>
<dbReference type="AlphaFoldDB" id="A0A1Y5F277"/>
<dbReference type="GO" id="GO:0016020">
    <property type="term" value="C:membrane"/>
    <property type="evidence" value="ECO:0007669"/>
    <property type="project" value="InterPro"/>
</dbReference>
<reference evidence="10" key="1">
    <citation type="journal article" date="2017" name="Proc. Natl. Acad. Sci. U.S.A.">
        <title>Simulation of Deepwater Horizon oil plume reveals substrate specialization within a complex community of hydrocarbon-degraders.</title>
        <authorList>
            <person name="Hu P."/>
            <person name="Dubinsky E.A."/>
            <person name="Probst A.J."/>
            <person name="Wang J."/>
            <person name="Sieber C.M.K."/>
            <person name="Tom L.M."/>
            <person name="Gardinali P."/>
            <person name="Banfield J.F."/>
            <person name="Atlas R.M."/>
            <person name="Andersen G.L."/>
        </authorList>
    </citation>
    <scope>NUCLEOTIDE SEQUENCE [LARGE SCALE GENOMIC DNA]</scope>
</reference>
<evidence type="ECO:0000256" key="1">
    <source>
        <dbReference type="ARBA" id="ARBA00022714"/>
    </source>
</evidence>
<evidence type="ECO:0000256" key="4">
    <source>
        <dbReference type="ARBA" id="ARBA00023014"/>
    </source>
</evidence>
<dbReference type="InterPro" id="IPR017941">
    <property type="entry name" value="Rieske_2Fe-2S"/>
</dbReference>
<dbReference type="PRINTS" id="PR00162">
    <property type="entry name" value="RIESKE"/>
</dbReference>
<dbReference type="PANTHER" id="PTHR10134">
    <property type="entry name" value="CYTOCHROME B-C1 COMPLEX SUBUNIT RIESKE, MITOCHONDRIAL"/>
    <property type="match status" value="1"/>
</dbReference>
<keyword evidence="3" id="KW-0408">Iron</keyword>
<dbReference type="SUPFAM" id="SSF50022">
    <property type="entry name" value="ISP domain"/>
    <property type="match status" value="1"/>
</dbReference>
<dbReference type="EMBL" id="MAAO01000016">
    <property type="protein sequence ID" value="OUR93135.1"/>
    <property type="molecule type" value="Genomic_DNA"/>
</dbReference>
<dbReference type="Pfam" id="PF00355">
    <property type="entry name" value="Rieske"/>
    <property type="match status" value="1"/>
</dbReference>
<gene>
    <name evidence="9" type="ORF">A9Q84_21780</name>
</gene>
<evidence type="ECO:0000256" key="6">
    <source>
        <dbReference type="ARBA" id="ARBA00034078"/>
    </source>
</evidence>
<keyword evidence="7" id="KW-1133">Transmembrane helix</keyword>
<keyword evidence="2" id="KW-0479">Metal-binding</keyword>
<keyword evidence="4" id="KW-0411">Iron-sulfur</keyword>
<keyword evidence="7" id="KW-0812">Transmembrane</keyword>
<comment type="cofactor">
    <cofactor evidence="6">
        <name>[2Fe-2S] cluster</name>
        <dbReference type="ChEBI" id="CHEBI:190135"/>
    </cofactor>
</comment>
<sequence length="167" mass="18905">MSEDLKKSLNRREFFSYLSVAWISFTAACAGLGALAFRFSYPNVNFDPEMDFIAGLPTDYEEGVDERWKNGFGVWMVKQEGKLVALSNICTHLGCVPNWLPAELKFKCPCHGSGYYMTGVNFEGPAPRPLERYKISITAEGTIKVDKTKVFRQEKGQWDHPDSYISV</sequence>
<accession>A0A1Y5F277</accession>
<evidence type="ECO:0000256" key="5">
    <source>
        <dbReference type="ARBA" id="ARBA00023157"/>
    </source>
</evidence>
<dbReference type="GO" id="GO:0046872">
    <property type="term" value="F:metal ion binding"/>
    <property type="evidence" value="ECO:0007669"/>
    <property type="project" value="UniProtKB-KW"/>
</dbReference>
<evidence type="ECO:0000256" key="2">
    <source>
        <dbReference type="ARBA" id="ARBA00022723"/>
    </source>
</evidence>
<keyword evidence="7" id="KW-0472">Membrane</keyword>
<organism evidence="9 10">
    <name type="scientific">Halobacteriovorax marinus</name>
    <dbReference type="NCBI Taxonomy" id="97084"/>
    <lineage>
        <taxon>Bacteria</taxon>
        <taxon>Pseudomonadati</taxon>
        <taxon>Bdellovibrionota</taxon>
        <taxon>Bacteriovoracia</taxon>
        <taxon>Bacteriovoracales</taxon>
        <taxon>Halobacteriovoraceae</taxon>
        <taxon>Halobacteriovorax</taxon>
    </lineage>
</organism>
<evidence type="ECO:0000256" key="3">
    <source>
        <dbReference type="ARBA" id="ARBA00023004"/>
    </source>
</evidence>
<keyword evidence="5" id="KW-1015">Disulfide bond</keyword>
<name>A0A1Y5F277_9BACT</name>
<comment type="caution">
    <text evidence="9">The sequence shown here is derived from an EMBL/GenBank/DDBJ whole genome shotgun (WGS) entry which is preliminary data.</text>
</comment>
<dbReference type="Proteomes" id="UP000196531">
    <property type="component" value="Unassembled WGS sequence"/>
</dbReference>
<dbReference type="GO" id="GO:0051537">
    <property type="term" value="F:2 iron, 2 sulfur cluster binding"/>
    <property type="evidence" value="ECO:0007669"/>
    <property type="project" value="UniProtKB-KW"/>
</dbReference>
<keyword evidence="1" id="KW-0001">2Fe-2S</keyword>